<evidence type="ECO:0000313" key="1">
    <source>
        <dbReference type="EMBL" id="KKL63780.1"/>
    </source>
</evidence>
<comment type="caution">
    <text evidence="1">The sequence shown here is derived from an EMBL/GenBank/DDBJ whole genome shotgun (WGS) entry which is preliminary data.</text>
</comment>
<protein>
    <submittedName>
        <fullName evidence="1">Uncharacterized protein</fullName>
    </submittedName>
</protein>
<sequence>MAKVKYDPIIKDWIKLPKGSKEGMYTDGFLWNTFSSAKKVMKKKDVDLPVAVSGYPGTGKSTIVIQLASICDITFNHKRMYQNAGDFIEGVKNSKIGEAHVLDESYKDLNSSDVRREVGRALLNVMNIIRQKRLYIFIILPNFFDLSKNIAIFRTRWLIHCYSPTFGEIGYFTAFGKSTKQKLYIKGKREENYNVVKANFFGRFKANIPENFDWDAYLEMKDKNLKDVFISSQEDRSSVKQRNLLIYHLHHTHAYTTQKLSDITGVSLRHIQNIIKKLKEIMA</sequence>
<organism evidence="1">
    <name type="scientific">marine sediment metagenome</name>
    <dbReference type="NCBI Taxonomy" id="412755"/>
    <lineage>
        <taxon>unclassified sequences</taxon>
        <taxon>metagenomes</taxon>
        <taxon>ecological metagenomes</taxon>
    </lineage>
</organism>
<reference evidence="1" key="1">
    <citation type="journal article" date="2015" name="Nature">
        <title>Complex archaea that bridge the gap between prokaryotes and eukaryotes.</title>
        <authorList>
            <person name="Spang A."/>
            <person name="Saw J.H."/>
            <person name="Jorgensen S.L."/>
            <person name="Zaremba-Niedzwiedzka K."/>
            <person name="Martijn J."/>
            <person name="Lind A.E."/>
            <person name="van Eijk R."/>
            <person name="Schleper C."/>
            <person name="Guy L."/>
            <person name="Ettema T.J."/>
        </authorList>
    </citation>
    <scope>NUCLEOTIDE SEQUENCE</scope>
</reference>
<dbReference type="EMBL" id="LAZR01028050">
    <property type="protein sequence ID" value="KKL63780.1"/>
    <property type="molecule type" value="Genomic_DNA"/>
</dbReference>
<dbReference type="InterPro" id="IPR027417">
    <property type="entry name" value="P-loop_NTPase"/>
</dbReference>
<gene>
    <name evidence="1" type="ORF">LCGC14_2171690</name>
</gene>
<dbReference type="AlphaFoldDB" id="A0A0F9G2M7"/>
<dbReference type="SUPFAM" id="SSF52540">
    <property type="entry name" value="P-loop containing nucleoside triphosphate hydrolases"/>
    <property type="match status" value="1"/>
</dbReference>
<accession>A0A0F9G2M7</accession>
<proteinExistence type="predicted"/>
<name>A0A0F9G2M7_9ZZZZ</name>